<sequence length="589" mass="65060">MKTRQSSFSIPIYYRFLFATPTINKDMSIERADYSLPCEKSSAEKDSGPHVYEGEAIVYPNDGSENVIPREEETHRALSSRQLSMIALGGAIGTGLVIGTGTGLARSGPASLFMSYVVMGTVCCGVMMALGEMSTKYPSKKGFAGHATRCVDPAFGFCTALVYLCKYLITSPSEIVAGCLVIRYWNDSINSAAWVAIFIALVIVVNILGVKWFGEIEFWLSFTKIITLIGLILLALLIDLGGVPGQERLGFRYWEHGRAFKAYKTTGDLGKFLGFVNALVLAFFAYIGTELIGITIGEAKNPRKTIPSAIRKTFFRIVFFYVLSSLLIGMVVDSSSPLLAQAAKKGTSGGASASPFVVAIESAGIKVLPTIINGCILIFTISGAISDQYIASRTLYGMAKDGSMPRVFTKCNSRGVPWAAFMFTSMFMGLAYLVANSDALSVFNYFVNSVTTFGGLTWTSILSSHVAFMRGMKAQGISRDTLPYKSPFQPYFTYCSLFLICFISLFKGFEAFMPWDYKLFITNYIGIPIYVIAYIGFKLIRKTKAVKIREMDLTTGAQEFHDLDEETDEERQYKSMSFKQKVIYQIKNW</sequence>
<comment type="caution">
    <text evidence="9">The sequence shown here is derived from an EMBL/GenBank/DDBJ whole genome shotgun (WGS) entry which is preliminary data.</text>
</comment>
<keyword evidence="4" id="KW-0029">Amino-acid transport</keyword>
<feature type="transmembrane region" description="Helical" evidence="7">
    <location>
        <begin position="446"/>
        <end position="470"/>
    </location>
</feature>
<feature type="transmembrane region" description="Helical" evidence="7">
    <location>
        <begin position="371"/>
        <end position="396"/>
    </location>
</feature>
<feature type="domain" description="Amino acid permease/ SLC12A" evidence="8">
    <location>
        <begin position="83"/>
        <end position="547"/>
    </location>
</feature>
<feature type="transmembrane region" description="Helical" evidence="7">
    <location>
        <begin position="225"/>
        <end position="243"/>
    </location>
</feature>
<evidence type="ECO:0000256" key="4">
    <source>
        <dbReference type="ARBA" id="ARBA00022970"/>
    </source>
</evidence>
<dbReference type="PIRSF" id="PIRSF006060">
    <property type="entry name" value="AA_transporter"/>
    <property type="match status" value="1"/>
</dbReference>
<dbReference type="FunFam" id="1.20.1740.10:FF:000006">
    <property type="entry name" value="General amino acid permease"/>
    <property type="match status" value="1"/>
</dbReference>
<evidence type="ECO:0000256" key="2">
    <source>
        <dbReference type="ARBA" id="ARBA00022448"/>
    </source>
</evidence>
<comment type="subcellular location">
    <subcellularLocation>
        <location evidence="1">Membrane</location>
        <topology evidence="1">Multi-pass membrane protein</topology>
    </subcellularLocation>
</comment>
<name>A0A854QK33_CRYNE</name>
<protein>
    <submittedName>
        <fullName evidence="9">Amino acid transporter</fullName>
    </submittedName>
</protein>
<evidence type="ECO:0000256" key="7">
    <source>
        <dbReference type="SAM" id="Phobius"/>
    </source>
</evidence>
<dbReference type="InterPro" id="IPR004841">
    <property type="entry name" value="AA-permease/SLC12A_dom"/>
</dbReference>
<gene>
    <name evidence="9" type="ORF">C361_00566</name>
</gene>
<evidence type="ECO:0000256" key="5">
    <source>
        <dbReference type="ARBA" id="ARBA00022989"/>
    </source>
</evidence>
<keyword evidence="6 7" id="KW-0472">Membrane</keyword>
<feature type="transmembrane region" description="Helical" evidence="7">
    <location>
        <begin position="416"/>
        <end position="434"/>
    </location>
</feature>
<dbReference type="Pfam" id="PF00324">
    <property type="entry name" value="AA_permease"/>
    <property type="match status" value="1"/>
</dbReference>
<accession>A0A854QK33</accession>
<evidence type="ECO:0000313" key="9">
    <source>
        <dbReference type="EMBL" id="OXG28913.1"/>
    </source>
</evidence>
<dbReference type="GO" id="GO:0015171">
    <property type="term" value="F:amino acid transmembrane transporter activity"/>
    <property type="evidence" value="ECO:0007669"/>
    <property type="project" value="TreeGrafter"/>
</dbReference>
<keyword evidence="2" id="KW-0813">Transport</keyword>
<feature type="transmembrane region" description="Helical" evidence="7">
    <location>
        <begin position="150"/>
        <end position="169"/>
    </location>
</feature>
<evidence type="ECO:0000256" key="3">
    <source>
        <dbReference type="ARBA" id="ARBA00022692"/>
    </source>
</evidence>
<dbReference type="EMBL" id="AMKT01000010">
    <property type="protein sequence ID" value="OXG28913.1"/>
    <property type="molecule type" value="Genomic_DNA"/>
</dbReference>
<feature type="transmembrane region" description="Helical" evidence="7">
    <location>
        <begin position="491"/>
        <end position="509"/>
    </location>
</feature>
<keyword evidence="5 7" id="KW-1133">Transmembrane helix</keyword>
<dbReference type="PANTHER" id="PTHR43341:SF9">
    <property type="entry name" value="DICARBOXYLIC AMINO ACID PERMEASE"/>
    <property type="match status" value="1"/>
</dbReference>
<keyword evidence="3 7" id="KW-0812">Transmembrane</keyword>
<proteinExistence type="predicted"/>
<feature type="transmembrane region" description="Helical" evidence="7">
    <location>
        <begin position="313"/>
        <end position="332"/>
    </location>
</feature>
<feature type="transmembrane region" description="Helical" evidence="7">
    <location>
        <begin position="189"/>
        <end position="213"/>
    </location>
</feature>
<feature type="transmembrane region" description="Helical" evidence="7">
    <location>
        <begin position="521"/>
        <end position="540"/>
    </location>
</feature>
<organism evidence="9 10">
    <name type="scientific">Cryptococcus neoformans Tu259-1</name>
    <dbReference type="NCBI Taxonomy" id="1230072"/>
    <lineage>
        <taxon>Eukaryota</taxon>
        <taxon>Fungi</taxon>
        <taxon>Dikarya</taxon>
        <taxon>Basidiomycota</taxon>
        <taxon>Agaricomycotina</taxon>
        <taxon>Tremellomycetes</taxon>
        <taxon>Tremellales</taxon>
        <taxon>Cryptococcaceae</taxon>
        <taxon>Cryptococcus</taxon>
        <taxon>Cryptococcus neoformans species complex</taxon>
    </lineage>
</organism>
<feature type="transmembrane region" description="Helical" evidence="7">
    <location>
        <begin position="83"/>
        <end position="104"/>
    </location>
</feature>
<dbReference type="Gene3D" id="1.20.1740.10">
    <property type="entry name" value="Amino acid/polyamine transporter I"/>
    <property type="match status" value="1"/>
</dbReference>
<evidence type="ECO:0000313" key="10">
    <source>
        <dbReference type="Proteomes" id="UP000199727"/>
    </source>
</evidence>
<dbReference type="InterPro" id="IPR050524">
    <property type="entry name" value="APC_YAT"/>
</dbReference>
<evidence type="ECO:0000256" key="1">
    <source>
        <dbReference type="ARBA" id="ARBA00004141"/>
    </source>
</evidence>
<dbReference type="PANTHER" id="PTHR43341">
    <property type="entry name" value="AMINO ACID PERMEASE"/>
    <property type="match status" value="1"/>
</dbReference>
<feature type="transmembrane region" description="Helical" evidence="7">
    <location>
        <begin position="272"/>
        <end position="292"/>
    </location>
</feature>
<dbReference type="GO" id="GO:0016020">
    <property type="term" value="C:membrane"/>
    <property type="evidence" value="ECO:0007669"/>
    <property type="project" value="UniProtKB-SubCell"/>
</dbReference>
<evidence type="ECO:0000256" key="6">
    <source>
        <dbReference type="ARBA" id="ARBA00023136"/>
    </source>
</evidence>
<evidence type="ECO:0000259" key="8">
    <source>
        <dbReference type="Pfam" id="PF00324"/>
    </source>
</evidence>
<dbReference type="AlphaFoldDB" id="A0A854QK33"/>
<reference evidence="9 10" key="1">
    <citation type="submission" date="2017-06" db="EMBL/GenBank/DDBJ databases">
        <title>Global population genomics of the pathogenic fungus Cryptococcus neoformans var. grubii.</title>
        <authorList>
            <person name="Cuomo C."/>
            <person name="Litvintseva A."/>
            <person name="Chen Y."/>
            <person name="Young S."/>
            <person name="Zeng Q."/>
            <person name="Chapman S."/>
            <person name="Gujja S."/>
            <person name="Saif S."/>
            <person name="Birren B."/>
        </authorList>
    </citation>
    <scope>NUCLEOTIDE SEQUENCE [LARGE SCALE GENOMIC DNA]</scope>
    <source>
        <strain evidence="9 10">Tu259-1</strain>
    </source>
</reference>
<dbReference type="Proteomes" id="UP000199727">
    <property type="component" value="Unassembled WGS sequence"/>
</dbReference>
<feature type="transmembrane region" description="Helical" evidence="7">
    <location>
        <begin position="110"/>
        <end position="130"/>
    </location>
</feature>
<dbReference type="OrthoDB" id="10062876at2759"/>